<evidence type="ECO:0000313" key="2">
    <source>
        <dbReference type="Proteomes" id="UP001316184"/>
    </source>
</evidence>
<dbReference type="Proteomes" id="UP001316184">
    <property type="component" value="Chromosome"/>
</dbReference>
<keyword evidence="2" id="KW-1185">Reference proteome</keyword>
<dbReference type="RefSeq" id="WP_232402901.1">
    <property type="nucleotide sequence ID" value="NZ_CP102173.1"/>
</dbReference>
<protein>
    <recommendedName>
        <fullName evidence="3">Scramblase</fullName>
    </recommendedName>
</protein>
<name>A0ABY5M8V0_9ACTN</name>
<dbReference type="EMBL" id="CP102173">
    <property type="protein sequence ID" value="UUP13877.1"/>
    <property type="molecule type" value="Genomic_DNA"/>
</dbReference>
<gene>
    <name evidence="1" type="ORF">NQV15_00780</name>
</gene>
<reference evidence="1 2" key="1">
    <citation type="submission" date="2022-08" db="EMBL/GenBank/DDBJ databases">
        <title>novel species in genus Aeromicrobium.</title>
        <authorList>
            <person name="Ye L."/>
        </authorList>
    </citation>
    <scope>NUCLEOTIDE SEQUENCE [LARGE SCALE GENOMIC DNA]</scope>
    <source>
        <strain evidence="2">zg-Y1379</strain>
    </source>
</reference>
<proteinExistence type="predicted"/>
<accession>A0ABY5M8V0</accession>
<evidence type="ECO:0008006" key="3">
    <source>
        <dbReference type="Google" id="ProtNLM"/>
    </source>
</evidence>
<sequence length="190" mass="21513">MTEPALRLVLRAKSRWSREPYQLLEMRPDGSDGAVLATVRTARMLDRTGLVFYADEGTAQPLFAYSGAIIREKFEIVDSFGMVLGSFHKVWKSSVLRSTWQLATVDGMTAVGRERNKMAALMRRFDERIPFVGVHFDFTTDDGQLVLSSTRRRTIIPEYEITVPTRADGRRLDWRVAAAVGVALEAEQDR</sequence>
<organism evidence="1 2">
    <name type="scientific">Aeromicrobium wangtongii</name>
    <dbReference type="NCBI Taxonomy" id="2969247"/>
    <lineage>
        <taxon>Bacteria</taxon>
        <taxon>Bacillati</taxon>
        <taxon>Actinomycetota</taxon>
        <taxon>Actinomycetes</taxon>
        <taxon>Propionibacteriales</taxon>
        <taxon>Nocardioidaceae</taxon>
        <taxon>Aeromicrobium</taxon>
    </lineage>
</organism>
<evidence type="ECO:0000313" key="1">
    <source>
        <dbReference type="EMBL" id="UUP13877.1"/>
    </source>
</evidence>